<comment type="similarity">
    <text evidence="2">Belongs to the UPF0496 family.</text>
</comment>
<dbReference type="PANTHER" id="PTHR31113">
    <property type="entry name" value="UPF0496 PROTEIN 3-RELATED"/>
    <property type="match status" value="1"/>
</dbReference>
<evidence type="ECO:0000256" key="3">
    <source>
        <dbReference type="ARBA" id="ARBA00022692"/>
    </source>
</evidence>
<evidence type="ECO:0000313" key="9">
    <source>
        <dbReference type="Proteomes" id="UP000636709"/>
    </source>
</evidence>
<dbReference type="Proteomes" id="UP000636709">
    <property type="component" value="Unassembled WGS sequence"/>
</dbReference>
<keyword evidence="4 7" id="KW-1133">Transmembrane helix</keyword>
<evidence type="ECO:0000256" key="5">
    <source>
        <dbReference type="ARBA" id="ARBA00023136"/>
    </source>
</evidence>
<feature type="compositionally biased region" description="Low complexity" evidence="6">
    <location>
        <begin position="1"/>
        <end position="17"/>
    </location>
</feature>
<name>A0A835C8H6_9POAL</name>
<evidence type="ECO:0000256" key="2">
    <source>
        <dbReference type="ARBA" id="ARBA00009074"/>
    </source>
</evidence>
<keyword evidence="3 7" id="KW-0812">Transmembrane</keyword>
<comment type="caution">
    <text evidence="8">The sequence shown here is derived from an EMBL/GenBank/DDBJ whole genome shotgun (WGS) entry which is preliminary data.</text>
</comment>
<keyword evidence="5 7" id="KW-0472">Membrane</keyword>
<feature type="transmembrane region" description="Helical" evidence="7">
    <location>
        <begin position="398"/>
        <end position="420"/>
    </location>
</feature>
<keyword evidence="9" id="KW-1185">Reference proteome</keyword>
<gene>
    <name evidence="8" type="ORF">HU200_023567</name>
</gene>
<dbReference type="EMBL" id="JACEFO010001691">
    <property type="protein sequence ID" value="KAF8720666.1"/>
    <property type="molecule type" value="Genomic_DNA"/>
</dbReference>
<dbReference type="OrthoDB" id="681989at2759"/>
<feature type="region of interest" description="Disordered" evidence="6">
    <location>
        <begin position="1"/>
        <end position="32"/>
    </location>
</feature>
<dbReference type="InterPro" id="IPR007749">
    <property type="entry name" value="DUF677"/>
</dbReference>
<protein>
    <submittedName>
        <fullName evidence="8">Uncharacterized protein</fullName>
    </submittedName>
</protein>
<dbReference type="GO" id="GO:0016020">
    <property type="term" value="C:membrane"/>
    <property type="evidence" value="ECO:0007669"/>
    <property type="project" value="UniProtKB-SubCell"/>
</dbReference>
<feature type="region of interest" description="Disordered" evidence="6">
    <location>
        <begin position="57"/>
        <end position="113"/>
    </location>
</feature>
<dbReference type="PANTHER" id="PTHR31113:SF21">
    <property type="entry name" value="UPF0496 PROTEIN 5-RELATED"/>
    <property type="match status" value="1"/>
</dbReference>
<dbReference type="AlphaFoldDB" id="A0A835C8H6"/>
<proteinExistence type="inferred from homology"/>
<evidence type="ECO:0000256" key="6">
    <source>
        <dbReference type="SAM" id="MobiDB-lite"/>
    </source>
</evidence>
<evidence type="ECO:0000256" key="7">
    <source>
        <dbReference type="SAM" id="Phobius"/>
    </source>
</evidence>
<feature type="compositionally biased region" description="Basic and acidic residues" evidence="6">
    <location>
        <begin position="79"/>
        <end position="94"/>
    </location>
</feature>
<reference evidence="8" key="1">
    <citation type="submission" date="2020-07" db="EMBL/GenBank/DDBJ databases">
        <title>Genome sequence and genetic diversity analysis of an under-domesticated orphan crop, white fonio (Digitaria exilis).</title>
        <authorList>
            <person name="Bennetzen J.L."/>
            <person name="Chen S."/>
            <person name="Ma X."/>
            <person name="Wang X."/>
            <person name="Yssel A.E.J."/>
            <person name="Chaluvadi S.R."/>
            <person name="Johnson M."/>
            <person name="Gangashetty P."/>
            <person name="Hamidou F."/>
            <person name="Sanogo M.D."/>
            <person name="Zwaenepoel A."/>
            <person name="Wallace J."/>
            <person name="Van De Peer Y."/>
            <person name="Van Deynze A."/>
        </authorList>
    </citation>
    <scope>NUCLEOTIDE SEQUENCE</scope>
    <source>
        <tissue evidence="8">Leaves</tissue>
    </source>
</reference>
<dbReference type="Pfam" id="PF05055">
    <property type="entry name" value="DUF677"/>
    <property type="match status" value="1"/>
</dbReference>
<sequence length="555" mass="60534">MPSRAVAAMASRSADGAPFLPFSAGDESSLSPPQIVAHASSWRCRWRPPSARLVVMSSRDEVEQRSGSVLPGPQRRCSHQLDEVDDDPRPDTHLKSSRLSAQRWGSEATSSSTVRGEIEAQGLSAVGLGAEEASCVPWPPPCLRERGWARGSTMGLSICPCSVLDSATMGNCHSGGIARPLRLGSANAAAAEVEEEENKEKDEPGSYEAACSADSELRTFDASLRHRASRAISAVASGVEVRSLSLGSLREVTGCLLDMNQEVVRVVLASKRDVWRSSDLFDLVEGYFDASLHTLDFLTALDASLRRARDSQLLLHLALQRLREGEGDVQEPACAAHRYARALDELRRFKDAGEPFTPDFFAAFQAVYREHLAMLSKLRQRKRRLDGRIRSVRAWRRVSGVVFVATFAALLVCSVVAAAIAAPPFAAALAAAASLPVGSVGKWMDSLLKQYQEALHGHKEVVSAMQVGTFIAIEDLDAIRVLVDRLEVQVSSMVDCIELAERGEEAVRLGIEEVKRKLEVFMKGVDDLGEQADRCSRDIRRARTIVLQRIINPPS</sequence>
<organism evidence="8 9">
    <name type="scientific">Digitaria exilis</name>
    <dbReference type="NCBI Taxonomy" id="1010633"/>
    <lineage>
        <taxon>Eukaryota</taxon>
        <taxon>Viridiplantae</taxon>
        <taxon>Streptophyta</taxon>
        <taxon>Embryophyta</taxon>
        <taxon>Tracheophyta</taxon>
        <taxon>Spermatophyta</taxon>
        <taxon>Magnoliopsida</taxon>
        <taxon>Liliopsida</taxon>
        <taxon>Poales</taxon>
        <taxon>Poaceae</taxon>
        <taxon>PACMAD clade</taxon>
        <taxon>Panicoideae</taxon>
        <taxon>Panicodae</taxon>
        <taxon>Paniceae</taxon>
        <taxon>Anthephorinae</taxon>
        <taxon>Digitaria</taxon>
    </lineage>
</organism>
<evidence type="ECO:0000256" key="4">
    <source>
        <dbReference type="ARBA" id="ARBA00022989"/>
    </source>
</evidence>
<evidence type="ECO:0000256" key="1">
    <source>
        <dbReference type="ARBA" id="ARBA00004370"/>
    </source>
</evidence>
<comment type="subcellular location">
    <subcellularLocation>
        <location evidence="1">Membrane</location>
    </subcellularLocation>
</comment>
<accession>A0A835C8H6</accession>
<evidence type="ECO:0000313" key="8">
    <source>
        <dbReference type="EMBL" id="KAF8720666.1"/>
    </source>
</evidence>